<evidence type="ECO:0000313" key="2">
    <source>
        <dbReference type="EMBL" id="GIG78253.1"/>
    </source>
</evidence>
<sequence>MVAVVAVVWLTTMAVVDVGVARVAGLRAQSAADLSALAAAAQATFAQGEACARARTVATANGARAHRCSISGGIATVSVSVRFALPLFGTRTAVAVAKAGPVGPRL</sequence>
<accession>A0A8J3LXG5</accession>
<gene>
    <name evidence="2" type="ORF">Pka01_13800</name>
</gene>
<feature type="domain" description="Putative Flp pilus-assembly TadG-like N-terminal" evidence="1">
    <location>
        <begin position="2"/>
        <end position="42"/>
    </location>
</feature>
<name>A0A8J3LXG5_9ACTN</name>
<dbReference type="InterPro" id="IPR028087">
    <property type="entry name" value="Tad_N"/>
</dbReference>
<dbReference type="Pfam" id="PF13400">
    <property type="entry name" value="Tad"/>
    <property type="match status" value="1"/>
</dbReference>
<dbReference type="NCBIfam" id="TIGR03816">
    <property type="entry name" value="tadE_like_DECH"/>
    <property type="match status" value="1"/>
</dbReference>
<evidence type="ECO:0000259" key="1">
    <source>
        <dbReference type="Pfam" id="PF13400"/>
    </source>
</evidence>
<organism evidence="2 3">
    <name type="scientific">Planotetraspora kaengkrachanensis</name>
    <dbReference type="NCBI Taxonomy" id="575193"/>
    <lineage>
        <taxon>Bacteria</taxon>
        <taxon>Bacillati</taxon>
        <taxon>Actinomycetota</taxon>
        <taxon>Actinomycetes</taxon>
        <taxon>Streptosporangiales</taxon>
        <taxon>Streptosporangiaceae</taxon>
        <taxon>Planotetraspora</taxon>
    </lineage>
</organism>
<reference evidence="2 3" key="1">
    <citation type="submission" date="2021-01" db="EMBL/GenBank/DDBJ databases">
        <title>Whole genome shotgun sequence of Planotetraspora kaengkrachanensis NBRC 104272.</title>
        <authorList>
            <person name="Komaki H."/>
            <person name="Tamura T."/>
        </authorList>
    </citation>
    <scope>NUCLEOTIDE SEQUENCE [LARGE SCALE GENOMIC DNA]</scope>
    <source>
        <strain evidence="2 3">NBRC 104272</strain>
    </source>
</reference>
<evidence type="ECO:0000313" key="3">
    <source>
        <dbReference type="Proteomes" id="UP000630097"/>
    </source>
</evidence>
<protein>
    <recommendedName>
        <fullName evidence="1">Putative Flp pilus-assembly TadG-like N-terminal domain-containing protein</fullName>
    </recommendedName>
</protein>
<comment type="caution">
    <text evidence="2">The sequence shown here is derived from an EMBL/GenBank/DDBJ whole genome shotgun (WGS) entry which is preliminary data.</text>
</comment>
<keyword evidence="3" id="KW-1185">Reference proteome</keyword>
<dbReference type="EMBL" id="BONV01000004">
    <property type="protein sequence ID" value="GIG78253.1"/>
    <property type="molecule type" value="Genomic_DNA"/>
</dbReference>
<dbReference type="AlphaFoldDB" id="A0A8J3LXG5"/>
<dbReference type="Proteomes" id="UP000630097">
    <property type="component" value="Unassembled WGS sequence"/>
</dbReference>
<dbReference type="InterPro" id="IPR021202">
    <property type="entry name" value="Rv3654c-like"/>
</dbReference>
<proteinExistence type="predicted"/>